<dbReference type="InterPro" id="IPR000490">
    <property type="entry name" value="Glyco_hydro_17"/>
</dbReference>
<evidence type="ECO:0000256" key="13">
    <source>
        <dbReference type="ARBA" id="ARBA00023277"/>
    </source>
</evidence>
<dbReference type="HOGENOM" id="CLU_011476_1_0_1"/>
<reference evidence="20 21" key="1">
    <citation type="journal article" date="2011" name="Proc. Natl. Acad. Sci. U.S.A.">
        <title>Comparative genomics of xylose-fermenting fungi for enhanced biofuel production.</title>
        <authorList>
            <person name="Wohlbach D.J."/>
            <person name="Kuo A."/>
            <person name="Sato T.K."/>
            <person name="Potts K.M."/>
            <person name="Salamov A.A."/>
            <person name="LaButti K.M."/>
            <person name="Sun H."/>
            <person name="Clum A."/>
            <person name="Pangilinan J.L."/>
            <person name="Lindquist E.A."/>
            <person name="Lucas S."/>
            <person name="Lapidus A."/>
            <person name="Jin M."/>
            <person name="Gunawan C."/>
            <person name="Balan V."/>
            <person name="Dale B.E."/>
            <person name="Jeffries T.W."/>
            <person name="Zinkel R."/>
            <person name="Barry K.W."/>
            <person name="Grigoriev I.V."/>
            <person name="Gasch A.P."/>
        </authorList>
    </citation>
    <scope>NUCLEOTIDE SEQUENCE [LARGE SCALE GENOMIC DNA]</scope>
    <source>
        <strain evidence="21">ATCC 10573 / BCRC 21748 / CBS 615 / JCM 9827 / NBRC 10315 / NRRL Y-1498 / VKM Y-70</strain>
    </source>
</reference>
<evidence type="ECO:0000256" key="6">
    <source>
        <dbReference type="ARBA" id="ARBA00022475"/>
    </source>
</evidence>
<dbReference type="GO" id="GO:0009986">
    <property type="term" value="C:cell surface"/>
    <property type="evidence" value="ECO:0007669"/>
    <property type="project" value="TreeGrafter"/>
</dbReference>
<evidence type="ECO:0000256" key="4">
    <source>
        <dbReference type="ARBA" id="ARBA00008773"/>
    </source>
</evidence>
<dbReference type="SUPFAM" id="SSF51445">
    <property type="entry name" value="(Trans)glycosidases"/>
    <property type="match status" value="1"/>
</dbReference>
<keyword evidence="10 20" id="KW-0378">Hydrolase</keyword>
<evidence type="ECO:0000313" key="20">
    <source>
        <dbReference type="EMBL" id="EGV60096.1"/>
    </source>
</evidence>
<protein>
    <recommendedName>
        <fullName evidence="5">glucan endo-1,3-beta-D-glucosidase</fullName>
        <ecNumber evidence="5">3.2.1.39</ecNumber>
    </recommendedName>
    <alternativeName>
        <fullName evidence="18">Endo-1,3-beta-glucanase btgC</fullName>
    </alternativeName>
    <alternativeName>
        <fullName evidence="17">Laminarinase btgC</fullName>
    </alternativeName>
</protein>
<dbReference type="Pfam" id="PF00332">
    <property type="entry name" value="Glyco_hydro_17"/>
    <property type="match status" value="1"/>
</dbReference>
<evidence type="ECO:0000256" key="1">
    <source>
        <dbReference type="ARBA" id="ARBA00000382"/>
    </source>
</evidence>
<evidence type="ECO:0000313" key="21">
    <source>
        <dbReference type="Proteomes" id="UP000000707"/>
    </source>
</evidence>
<evidence type="ECO:0000256" key="11">
    <source>
        <dbReference type="ARBA" id="ARBA00023136"/>
    </source>
</evidence>
<dbReference type="PANTHER" id="PTHR16631">
    <property type="entry name" value="GLUCAN 1,3-BETA-GLUCOSIDASE"/>
    <property type="match status" value="1"/>
</dbReference>
<keyword evidence="13" id="KW-0119">Carbohydrate metabolism</keyword>
<keyword evidence="14" id="KW-0961">Cell wall biogenesis/degradation</keyword>
<dbReference type="Gene3D" id="3.20.20.80">
    <property type="entry name" value="Glycosidases"/>
    <property type="match status" value="1"/>
</dbReference>
<comment type="subcellular location">
    <subcellularLocation>
        <location evidence="3">Cell membrane</location>
        <topology evidence="3">Single-pass type II membrane protein</topology>
    </subcellularLocation>
    <subcellularLocation>
        <location evidence="2">Secreted</location>
        <location evidence="2">Cell wall</location>
    </subcellularLocation>
</comment>
<comment type="catalytic activity">
    <reaction evidence="1">
        <text>Hydrolysis of (1-&gt;3)-beta-D-glucosidic linkages in (1-&gt;3)-beta-D-glucans.</text>
        <dbReference type="EC" id="3.2.1.39"/>
    </reaction>
</comment>
<dbReference type="AlphaFoldDB" id="G3BBW4"/>
<keyword evidence="7" id="KW-0134">Cell wall</keyword>
<evidence type="ECO:0000256" key="18">
    <source>
        <dbReference type="ARBA" id="ARBA00043078"/>
    </source>
</evidence>
<evidence type="ECO:0000256" key="10">
    <source>
        <dbReference type="ARBA" id="ARBA00022801"/>
    </source>
</evidence>
<dbReference type="InterPro" id="IPR050732">
    <property type="entry name" value="Beta-glucan_modifiers"/>
</dbReference>
<dbReference type="EMBL" id="GL996528">
    <property type="protein sequence ID" value="EGV60096.1"/>
    <property type="molecule type" value="Genomic_DNA"/>
</dbReference>
<evidence type="ECO:0000256" key="19">
    <source>
        <dbReference type="RuleBase" id="RU004335"/>
    </source>
</evidence>
<keyword evidence="6" id="KW-1003">Cell membrane</keyword>
<dbReference type="GO" id="GO:0042973">
    <property type="term" value="F:glucan endo-1,3-beta-D-glucosidase activity"/>
    <property type="evidence" value="ECO:0007669"/>
    <property type="project" value="UniProtKB-EC"/>
</dbReference>
<comment type="function">
    <text evidence="16">Glucanases play a role in cell expansion during growth, in cell-cell fusion during mating, and in spore release during sporulation. This enzyme may be involved in beta-glucan degradation. Active on laminarin and lichenan.</text>
</comment>
<keyword evidence="21" id="KW-1185">Reference proteome</keyword>
<dbReference type="PANTHER" id="PTHR16631:SF17">
    <property type="entry name" value="GLUCAN ENDO-1,3-BETA-GLUCOSIDASE BTGC"/>
    <property type="match status" value="1"/>
</dbReference>
<evidence type="ECO:0000256" key="3">
    <source>
        <dbReference type="ARBA" id="ARBA00004401"/>
    </source>
</evidence>
<gene>
    <name evidence="20" type="ORF">CANTEDRAFT_116116</name>
</gene>
<organism evidence="21">
    <name type="scientific">Candida tenuis (strain ATCC 10573 / BCRC 21748 / CBS 615 / JCM 9827 / NBRC 10315 / NRRL Y-1498 / VKM Y-70)</name>
    <name type="common">Yeast</name>
    <name type="synonym">Yamadazyma tenuis</name>
    <dbReference type="NCBI Taxonomy" id="590646"/>
    <lineage>
        <taxon>Eukaryota</taxon>
        <taxon>Fungi</taxon>
        <taxon>Dikarya</taxon>
        <taxon>Ascomycota</taxon>
        <taxon>Saccharomycotina</taxon>
        <taxon>Pichiomycetes</taxon>
        <taxon>Debaryomycetaceae</taxon>
        <taxon>Yamadazyma</taxon>
    </lineage>
</organism>
<dbReference type="GO" id="GO:0009277">
    <property type="term" value="C:fungal-type cell wall"/>
    <property type="evidence" value="ECO:0007669"/>
    <property type="project" value="TreeGrafter"/>
</dbReference>
<dbReference type="eggNOG" id="ENOG502QTKT">
    <property type="taxonomic scope" value="Eukaryota"/>
</dbReference>
<keyword evidence="15" id="KW-0624">Polysaccharide degradation</keyword>
<keyword evidence="9" id="KW-0732">Signal</keyword>
<name>G3BBW4_CANTC</name>
<evidence type="ECO:0000256" key="5">
    <source>
        <dbReference type="ARBA" id="ARBA00012780"/>
    </source>
</evidence>
<proteinExistence type="inferred from homology"/>
<keyword evidence="8" id="KW-0964">Secreted</keyword>
<evidence type="ECO:0000256" key="16">
    <source>
        <dbReference type="ARBA" id="ARBA00037649"/>
    </source>
</evidence>
<evidence type="ECO:0000256" key="9">
    <source>
        <dbReference type="ARBA" id="ARBA00022729"/>
    </source>
</evidence>
<evidence type="ECO:0000256" key="8">
    <source>
        <dbReference type="ARBA" id="ARBA00022525"/>
    </source>
</evidence>
<dbReference type="InterPro" id="IPR017853">
    <property type="entry name" value="GH"/>
</dbReference>
<comment type="similarity">
    <text evidence="4 19">Belongs to the glycosyl hydrolase 17 family.</text>
</comment>
<dbReference type="Proteomes" id="UP000000707">
    <property type="component" value="Unassembled WGS sequence"/>
</dbReference>
<dbReference type="EC" id="3.2.1.39" evidence="5"/>
<evidence type="ECO:0000256" key="17">
    <source>
        <dbReference type="ARBA" id="ARBA00042373"/>
    </source>
</evidence>
<evidence type="ECO:0000256" key="2">
    <source>
        <dbReference type="ARBA" id="ARBA00004191"/>
    </source>
</evidence>
<dbReference type="OrthoDB" id="68336at2759"/>
<evidence type="ECO:0000256" key="15">
    <source>
        <dbReference type="ARBA" id="ARBA00023326"/>
    </source>
</evidence>
<evidence type="ECO:0000256" key="14">
    <source>
        <dbReference type="ARBA" id="ARBA00023316"/>
    </source>
</evidence>
<keyword evidence="12" id="KW-0325">Glycoprotein</keyword>
<dbReference type="GO" id="GO:0005886">
    <property type="term" value="C:plasma membrane"/>
    <property type="evidence" value="ECO:0007669"/>
    <property type="project" value="UniProtKB-SubCell"/>
</dbReference>
<sequence>MTLSMGVWIGEDDKINTQQLEIMKKVLTKYPRKMFDSVFVGNEVLFRQDKTTNELIEIIQDVKHFVKKIGYFDLPVGTSEIGSLIDGRLLQACDIVGANIHPFFGGIDVSMATDWTYDFLKYQIEPINKSHKTKLVITEVGWPYRGGRYEGSVANATNFQYFMNAWLCESQKYDIDYYFFEAFDEPWKKIFYEDGNTWETEWGIFTSDRQMKPGVQFPKCSKNHNL</sequence>
<evidence type="ECO:0000256" key="7">
    <source>
        <dbReference type="ARBA" id="ARBA00022512"/>
    </source>
</evidence>
<dbReference type="GO" id="GO:0005576">
    <property type="term" value="C:extracellular region"/>
    <property type="evidence" value="ECO:0007669"/>
    <property type="project" value="TreeGrafter"/>
</dbReference>
<dbReference type="STRING" id="590646.G3BBW4"/>
<dbReference type="GO" id="GO:0000272">
    <property type="term" value="P:polysaccharide catabolic process"/>
    <property type="evidence" value="ECO:0007669"/>
    <property type="project" value="UniProtKB-KW"/>
</dbReference>
<dbReference type="GO" id="GO:0071555">
    <property type="term" value="P:cell wall organization"/>
    <property type="evidence" value="ECO:0007669"/>
    <property type="project" value="UniProtKB-KW"/>
</dbReference>
<accession>G3BBW4</accession>
<keyword evidence="11" id="KW-0472">Membrane</keyword>
<evidence type="ECO:0000256" key="12">
    <source>
        <dbReference type="ARBA" id="ARBA00023180"/>
    </source>
</evidence>